<sequence length="68" mass="7565">ATEQGSQSVSQSVSLACLVSLQLHYPHSCLLRSRGVRRPPPDSERGVKFQTRVTCQRMHQVLAPLQHA</sequence>
<feature type="non-terminal residue" evidence="2">
    <location>
        <position position="1"/>
    </location>
</feature>
<reference evidence="2" key="2">
    <citation type="submission" date="2019-10" db="EMBL/GenBank/DDBJ databases">
        <authorList>
            <consortium name="NCBI Genome Project"/>
        </authorList>
    </citation>
    <scope>NUCLEOTIDE SEQUENCE</scope>
    <source>
        <strain evidence="2">NI907</strain>
    </source>
</reference>
<reference evidence="2" key="1">
    <citation type="journal article" date="2019" name="Mol. Biol. Evol.">
        <title>Blast fungal genomes show frequent chromosomal changes, gene gains and losses, and effector gene turnover.</title>
        <authorList>
            <person name="Gomez Luciano L.B."/>
            <person name="Jason Tsai I."/>
            <person name="Chuma I."/>
            <person name="Tosa Y."/>
            <person name="Chen Y.H."/>
            <person name="Li J.Y."/>
            <person name="Li M.Y."/>
            <person name="Jade Lu M.Y."/>
            <person name="Nakayashiki H."/>
            <person name="Li W.H."/>
        </authorList>
    </citation>
    <scope>NUCLEOTIDE SEQUENCE</scope>
    <source>
        <strain evidence="2">NI907</strain>
    </source>
</reference>
<name>A0A6P8B8K6_PYRGI</name>
<gene>
    <name evidence="2" type="ORF">PgNI_04729</name>
</gene>
<dbReference type="Proteomes" id="UP000515153">
    <property type="component" value="Unplaced"/>
</dbReference>
<evidence type="ECO:0000313" key="2">
    <source>
        <dbReference type="RefSeq" id="XP_030983515.1"/>
    </source>
</evidence>
<reference evidence="2" key="3">
    <citation type="submission" date="2025-08" db="UniProtKB">
        <authorList>
            <consortium name="RefSeq"/>
        </authorList>
    </citation>
    <scope>IDENTIFICATION</scope>
    <source>
        <strain evidence="2">NI907</strain>
    </source>
</reference>
<organism evidence="1 2">
    <name type="scientific">Pyricularia grisea</name>
    <name type="common">Crabgrass-specific blast fungus</name>
    <name type="synonym">Magnaporthe grisea</name>
    <dbReference type="NCBI Taxonomy" id="148305"/>
    <lineage>
        <taxon>Eukaryota</taxon>
        <taxon>Fungi</taxon>
        <taxon>Dikarya</taxon>
        <taxon>Ascomycota</taxon>
        <taxon>Pezizomycotina</taxon>
        <taxon>Sordariomycetes</taxon>
        <taxon>Sordariomycetidae</taxon>
        <taxon>Magnaporthales</taxon>
        <taxon>Pyriculariaceae</taxon>
        <taxon>Pyricularia</taxon>
    </lineage>
</organism>
<keyword evidence="1" id="KW-1185">Reference proteome</keyword>
<protein>
    <submittedName>
        <fullName evidence="2">Uncharacterized protein</fullName>
    </submittedName>
</protein>
<proteinExistence type="predicted"/>
<dbReference type="GeneID" id="41959681"/>
<accession>A0A6P8B8K6</accession>
<dbReference type="AlphaFoldDB" id="A0A6P8B8K6"/>
<evidence type="ECO:0000313" key="1">
    <source>
        <dbReference type="Proteomes" id="UP000515153"/>
    </source>
</evidence>
<dbReference type="KEGG" id="pgri:PgNI_04729"/>
<dbReference type="RefSeq" id="XP_030983515.1">
    <property type="nucleotide sequence ID" value="XM_031124772.1"/>
</dbReference>